<keyword evidence="5" id="KW-1185">Reference proteome</keyword>
<keyword evidence="1" id="KW-0175">Coiled coil</keyword>
<evidence type="ECO:0000256" key="2">
    <source>
        <dbReference type="SAM" id="MobiDB-lite"/>
    </source>
</evidence>
<feature type="compositionally biased region" description="Low complexity" evidence="2">
    <location>
        <begin position="953"/>
        <end position="963"/>
    </location>
</feature>
<feature type="signal peptide" evidence="3">
    <location>
        <begin position="1"/>
        <end position="28"/>
    </location>
</feature>
<feature type="region of interest" description="Disordered" evidence="2">
    <location>
        <begin position="500"/>
        <end position="577"/>
    </location>
</feature>
<feature type="compositionally biased region" description="Low complexity" evidence="2">
    <location>
        <begin position="560"/>
        <end position="573"/>
    </location>
</feature>
<organism evidence="4 5">
    <name type="scientific">Streptomyces violarus</name>
    <dbReference type="NCBI Taxonomy" id="67380"/>
    <lineage>
        <taxon>Bacteria</taxon>
        <taxon>Bacillati</taxon>
        <taxon>Actinomycetota</taxon>
        <taxon>Actinomycetes</taxon>
        <taxon>Kitasatosporales</taxon>
        <taxon>Streptomycetaceae</taxon>
        <taxon>Streptomyces</taxon>
    </lineage>
</organism>
<feature type="coiled-coil region" evidence="1">
    <location>
        <begin position="811"/>
        <end position="838"/>
    </location>
</feature>
<evidence type="ECO:0000313" key="5">
    <source>
        <dbReference type="Proteomes" id="UP000572907"/>
    </source>
</evidence>
<feature type="compositionally biased region" description="Basic and acidic residues" evidence="2">
    <location>
        <begin position="516"/>
        <end position="556"/>
    </location>
</feature>
<evidence type="ECO:0000313" key="4">
    <source>
        <dbReference type="EMBL" id="MBB3075690.1"/>
    </source>
</evidence>
<feature type="compositionally biased region" description="Basic and acidic residues" evidence="2">
    <location>
        <begin position="964"/>
        <end position="990"/>
    </location>
</feature>
<dbReference type="RefSeq" id="WP_184590351.1">
    <property type="nucleotide sequence ID" value="NZ_BMUP01000003.1"/>
</dbReference>
<evidence type="ECO:0000256" key="3">
    <source>
        <dbReference type="SAM" id="SignalP"/>
    </source>
</evidence>
<sequence>MRRALRSRGLAGTALVAASAVLTGLVYAAPARADEPAEDPDAGQFRISLGVDARTNRCVAGTALHIGGPALKAAAAKALNGTDTDLTGALEGHQVGLGTLGDARSKDNDGVIDYLDQSRKRKERWETANKIYAQTGWTSGTEYHAPGFDADVVAFTLGPQRDLYGRLGQDGRSVPTKASVDQAKKVAADIKGQDDWNDFAADAMLGDTEVRGPYNWTTASDVASFLRHGGFVTKPLEEGSAEYRMEVEALKVAWGGCDSYNPVDARRILTPAVLTAHQEWETEYAAQAKPRATVMAAEATASAEARKATGAMIESIGQAWLAEQILLWQKYWAGQPKDNIHRPKAAVFTQAKTDLANAQKRTAEQLTLANKAVAAAKTASGQAATAQNDAYAIADAAKTPRGRGLLYTQQSVQVAKASYAAAQAAAKATQTAVNAAKATVADSKTLFALSQTQAHAINTEFRRIAAQEAAAQAKAARVSADALAKEAAANATKAKNAQATAEAAEKTAKAGAARAAAERATAEKERDNAKRERANAAAERAKAKDAEERAQTHREAAAQARGSAETAGGTAAAKRQEAEEAEAEAYLARDLAVSAERKRDSAKSRAAALEAAAEAAKGSDAAGEAREAATEARAAATEATDEARGARAAANEASEAAVKARAAATRADAAASRSRAAADNAWSAYETTRAAAAKAHAAAGEAIDAAAAAKKNADDAEAEAEKAAAAAVTARKEATAAGAEAAKTASWAATAAGHAFAAGEAATAARDSAAEVIKPANQAIAMGTPYKEADVSAAFAVLVGQTSKPIAERQAAAAKAKADEAARAAKEAKALAEKAKGDAKLAAEAAAAAADDAAKAAASVAAARASAAEAATAAEAAKKADSKAQTYDQQAGTDALYAGMAANEAESEAAGADREADEAERDASSARSAATAAEKDAASARETATTAEKDATAAETAAKNADGAAKEADQAADRAEEEERKRLEQQRRAAMEAGDTGVPGGNPGPDLSADDEAILRAQCGQQCVDDYRAAQAAVAMSVIDWVKANGGEILLEVLGVNNVKRCFGEDDIESCLWSFVDVASLALVVGKLPAVGKAIVRVASGIAEFFEKAAWGKKTLARLKDIIEKYRTGQLGECVLDAADLFSGASGASKAKGLAAAKAAGGKKRFCGIDHISPIDGDWCTKRGAHVNLKNGREVGLQTTNVKGGIMGYAIDVKAGPASADEIRAVIQTLIDDDRLREDLIAKSTNAMRIFNQDAANQKYNSNLETGQKPRPLRWGCKTNFAPKLKFLVDALKEISRQKGVG</sequence>
<dbReference type="EMBL" id="JACHXE010000002">
    <property type="protein sequence ID" value="MBB3075690.1"/>
    <property type="molecule type" value="Genomic_DNA"/>
</dbReference>
<evidence type="ECO:0008006" key="6">
    <source>
        <dbReference type="Google" id="ProtNLM"/>
    </source>
</evidence>
<feature type="region of interest" description="Disordered" evidence="2">
    <location>
        <begin position="903"/>
        <end position="1009"/>
    </location>
</feature>
<feature type="chain" id="PRO_5039124910" description="Bacterial toxin 27 domain-containing protein" evidence="3">
    <location>
        <begin position="29"/>
        <end position="1302"/>
    </location>
</feature>
<dbReference type="Proteomes" id="UP000572907">
    <property type="component" value="Unassembled WGS sequence"/>
</dbReference>
<accession>A0A7W5F0N9</accession>
<proteinExistence type="predicted"/>
<keyword evidence="3" id="KW-0732">Signal</keyword>
<gene>
    <name evidence="4" type="ORF">FHS41_002167</name>
</gene>
<feature type="coiled-coil region" evidence="1">
    <location>
        <begin position="699"/>
        <end position="733"/>
    </location>
</feature>
<reference evidence="4 5" key="1">
    <citation type="submission" date="2020-08" db="EMBL/GenBank/DDBJ databases">
        <title>Genomic Encyclopedia of Type Strains, Phase III (KMG-III): the genomes of soil and plant-associated and newly described type strains.</title>
        <authorList>
            <person name="Whitman W."/>
        </authorList>
    </citation>
    <scope>NUCLEOTIDE SEQUENCE [LARGE SCALE GENOMIC DNA]</scope>
    <source>
        <strain evidence="4 5">CECT 3237</strain>
    </source>
</reference>
<protein>
    <recommendedName>
        <fullName evidence="6">Bacterial toxin 27 domain-containing protein</fullName>
    </recommendedName>
</protein>
<name>A0A7W5F0N9_9ACTN</name>
<comment type="caution">
    <text evidence="4">The sequence shown here is derived from an EMBL/GenBank/DDBJ whole genome shotgun (WGS) entry which is preliminary data.</text>
</comment>
<evidence type="ECO:0000256" key="1">
    <source>
        <dbReference type="SAM" id="Coils"/>
    </source>
</evidence>
<feature type="region of interest" description="Disordered" evidence="2">
    <location>
        <begin position="614"/>
        <end position="650"/>
    </location>
</feature>